<dbReference type="InterPro" id="IPR036390">
    <property type="entry name" value="WH_DNA-bd_sf"/>
</dbReference>
<protein>
    <submittedName>
        <fullName evidence="1">MarR family winged helix-turn-helix transcriptional regulator</fullName>
    </submittedName>
</protein>
<dbReference type="Gene3D" id="1.10.10.10">
    <property type="entry name" value="Winged helix-like DNA-binding domain superfamily/Winged helix DNA-binding domain"/>
    <property type="match status" value="1"/>
</dbReference>
<proteinExistence type="predicted"/>
<dbReference type="InterPro" id="IPR036388">
    <property type="entry name" value="WH-like_DNA-bd_sf"/>
</dbReference>
<name>A0ABV2ZGG2_9ACTN</name>
<sequence length="139" mass="15481">MKPITMKPLGYWLNRTDKALTRYMNGMLDEFGLTRTAWQVLNVIRDTPDAADTDVHTALAPNADLCTLTAAIDTVLADDWATRPAPGRLELTANGRRRLVAVEDRISAFRELSMTGITAEEYRTAVSVLACMTHNLETR</sequence>
<organism evidence="1 2">
    <name type="scientific">Streptomyces sp. 900129855</name>
    <dbReference type="NCBI Taxonomy" id="3155129"/>
    <lineage>
        <taxon>Bacteria</taxon>
        <taxon>Bacillati</taxon>
        <taxon>Actinomycetota</taxon>
        <taxon>Actinomycetes</taxon>
        <taxon>Kitasatosporales</taxon>
        <taxon>Streptomycetaceae</taxon>
        <taxon>Streptomyces</taxon>
    </lineage>
</organism>
<dbReference type="Proteomes" id="UP001550739">
    <property type="component" value="Unassembled WGS sequence"/>
</dbReference>
<dbReference type="RefSeq" id="WP_361702356.1">
    <property type="nucleotide sequence ID" value="NZ_JBEZVE010000006.1"/>
</dbReference>
<reference evidence="1 2" key="1">
    <citation type="submission" date="2024-06" db="EMBL/GenBank/DDBJ databases">
        <title>The Natural Products Discovery Center: Release of the First 8490 Sequenced Strains for Exploring Actinobacteria Biosynthetic Diversity.</title>
        <authorList>
            <person name="Kalkreuter E."/>
            <person name="Kautsar S.A."/>
            <person name="Yang D."/>
            <person name="Bader C.D."/>
            <person name="Teijaro C.N."/>
            <person name="Fluegel L."/>
            <person name="Davis C.M."/>
            <person name="Simpson J.R."/>
            <person name="Lauterbach L."/>
            <person name="Steele A.D."/>
            <person name="Gui C."/>
            <person name="Meng S."/>
            <person name="Li G."/>
            <person name="Viehrig K."/>
            <person name="Ye F."/>
            <person name="Su P."/>
            <person name="Kiefer A.F."/>
            <person name="Nichols A."/>
            <person name="Cepeda A.J."/>
            <person name="Yan W."/>
            <person name="Fan B."/>
            <person name="Jiang Y."/>
            <person name="Adhikari A."/>
            <person name="Zheng C.-J."/>
            <person name="Schuster L."/>
            <person name="Cowan T.M."/>
            <person name="Smanski M.J."/>
            <person name="Chevrette M.G."/>
            <person name="De Carvalho L.P.S."/>
            <person name="Shen B."/>
        </authorList>
    </citation>
    <scope>NUCLEOTIDE SEQUENCE [LARGE SCALE GENOMIC DNA]</scope>
    <source>
        <strain evidence="1 2">NPDC033843</strain>
    </source>
</reference>
<dbReference type="SUPFAM" id="SSF46785">
    <property type="entry name" value="Winged helix' DNA-binding domain"/>
    <property type="match status" value="1"/>
</dbReference>
<keyword evidence="2" id="KW-1185">Reference proteome</keyword>
<accession>A0ABV2ZGG2</accession>
<evidence type="ECO:0000313" key="1">
    <source>
        <dbReference type="EMBL" id="MEU3781634.1"/>
    </source>
</evidence>
<comment type="caution">
    <text evidence="1">The sequence shown here is derived from an EMBL/GenBank/DDBJ whole genome shotgun (WGS) entry which is preliminary data.</text>
</comment>
<evidence type="ECO:0000313" key="2">
    <source>
        <dbReference type="Proteomes" id="UP001550739"/>
    </source>
</evidence>
<dbReference type="EMBL" id="JBEZVE010000006">
    <property type="protein sequence ID" value="MEU3781634.1"/>
    <property type="molecule type" value="Genomic_DNA"/>
</dbReference>
<gene>
    <name evidence="1" type="ORF">AB0E89_13770</name>
</gene>